<evidence type="ECO:0000313" key="1">
    <source>
        <dbReference type="EnsemblPlants" id="Kaladp0048s0356.1.v1.1.CDS.1"/>
    </source>
</evidence>
<dbReference type="Gramene" id="Kaladp0048s0356.1.v1.1">
    <property type="protein sequence ID" value="Kaladp0048s0356.1.v1.1.CDS.1"/>
    <property type="gene ID" value="Kaladp0048s0356.v1.1"/>
</dbReference>
<name>A0A7N0TXT0_KALFE</name>
<dbReference type="AlphaFoldDB" id="A0A7N0TXT0"/>
<dbReference type="PANTHER" id="PTHR32161">
    <property type="entry name" value="DPP6 N-TERMINAL DOMAIN-LIKE PROTEIN"/>
    <property type="match status" value="1"/>
</dbReference>
<dbReference type="Proteomes" id="UP000594263">
    <property type="component" value="Unplaced"/>
</dbReference>
<dbReference type="SUPFAM" id="SSF82171">
    <property type="entry name" value="DPP6 N-terminal domain-like"/>
    <property type="match status" value="1"/>
</dbReference>
<protein>
    <submittedName>
        <fullName evidence="1">Uncharacterized protein</fullName>
    </submittedName>
</protein>
<dbReference type="PANTHER" id="PTHR32161:SF8">
    <property type="entry name" value="DPP6 N-TERMINAL DOMAIN-LIKE PROTEIN"/>
    <property type="match status" value="1"/>
</dbReference>
<accession>A0A7N0TXT0</accession>
<dbReference type="Pfam" id="PF07676">
    <property type="entry name" value="PD40"/>
    <property type="match status" value="1"/>
</dbReference>
<reference evidence="1" key="1">
    <citation type="submission" date="2021-01" db="UniProtKB">
        <authorList>
            <consortium name="EnsemblPlants"/>
        </authorList>
    </citation>
    <scope>IDENTIFICATION</scope>
</reference>
<dbReference type="Gene3D" id="2.120.10.30">
    <property type="entry name" value="TolB, C-terminal domain"/>
    <property type="match status" value="1"/>
</dbReference>
<proteinExistence type="predicted"/>
<organism evidence="1 2">
    <name type="scientific">Kalanchoe fedtschenkoi</name>
    <name type="common">Lavender scallops</name>
    <name type="synonym">South American air plant</name>
    <dbReference type="NCBI Taxonomy" id="63787"/>
    <lineage>
        <taxon>Eukaryota</taxon>
        <taxon>Viridiplantae</taxon>
        <taxon>Streptophyta</taxon>
        <taxon>Embryophyta</taxon>
        <taxon>Tracheophyta</taxon>
        <taxon>Spermatophyta</taxon>
        <taxon>Magnoliopsida</taxon>
        <taxon>eudicotyledons</taxon>
        <taxon>Gunneridae</taxon>
        <taxon>Pentapetalae</taxon>
        <taxon>Saxifragales</taxon>
        <taxon>Crassulaceae</taxon>
        <taxon>Kalanchoe</taxon>
    </lineage>
</organism>
<dbReference type="InterPro" id="IPR011659">
    <property type="entry name" value="WD40"/>
</dbReference>
<dbReference type="InterPro" id="IPR011042">
    <property type="entry name" value="6-blade_b-propeller_TolB-like"/>
</dbReference>
<keyword evidence="2" id="KW-1185">Reference proteome</keyword>
<evidence type="ECO:0000313" key="2">
    <source>
        <dbReference type="Proteomes" id="UP000594263"/>
    </source>
</evidence>
<sequence>MFGHIYVGPAAAAPSLPPSVNHNSDIYTLPLSLSTIHKSDELRLTDGKSLNFDGHFFSPDANGDHHEDESPHDVSPPIHLAYITLVDSACSINMDTIFHGRGERGLKRLRMPIVFNGVGGSGWEALYKPSVVKNAVIYGSTHPDPGQKRSAVYLTDLKTGSTRSLTPDGHADFTPAVSPSGLWTAVASHGEWRGWDPVVEGEEEDPHTDIFVFKTRDGSERVKLVERGGWPSWADESTLYFHRKSDDGWWSVYKATFPGTASARETGSVEAVRITPPGLHAYTPAAVNPTSVAVTTRRVGSEFRHVELFNVESNQFTELTRLVSPEAHHINPCVSPDGKRVGYQRSREEEESGSVVMNVERPSRRVSPLPSRGLPGVFGWDMDRNIDTFDFSDPDNEGLK</sequence>
<dbReference type="EnsemblPlants" id="Kaladp0048s0356.1.v1.1">
    <property type="protein sequence ID" value="Kaladp0048s0356.1.v1.1.CDS.1"/>
    <property type="gene ID" value="Kaladp0048s0356.v1.1"/>
</dbReference>